<reference evidence="2" key="2">
    <citation type="submission" date="2020-09" db="EMBL/GenBank/DDBJ databases">
        <authorList>
            <person name="Sun Q."/>
            <person name="Zhou Y."/>
        </authorList>
    </citation>
    <scope>NUCLEOTIDE SEQUENCE</scope>
    <source>
        <strain evidence="2">CGMCC 1.15454</strain>
    </source>
</reference>
<dbReference type="SUPFAM" id="SSF51338">
    <property type="entry name" value="Composite domain of metallo-dependent hydrolases"/>
    <property type="match status" value="1"/>
</dbReference>
<gene>
    <name evidence="2" type="ORF">GCM10011409_24200</name>
</gene>
<dbReference type="InterPro" id="IPR057744">
    <property type="entry name" value="OTAase-like"/>
</dbReference>
<dbReference type="Gene3D" id="2.30.40.10">
    <property type="entry name" value="Urease, subunit C, domain 1"/>
    <property type="match status" value="1"/>
</dbReference>
<reference evidence="2" key="1">
    <citation type="journal article" date="2014" name="Int. J. Syst. Evol. Microbiol.">
        <title>Complete genome sequence of Corynebacterium casei LMG S-19264T (=DSM 44701T), isolated from a smear-ripened cheese.</title>
        <authorList>
            <consortium name="US DOE Joint Genome Institute (JGI-PGF)"/>
            <person name="Walter F."/>
            <person name="Albersmeier A."/>
            <person name="Kalinowski J."/>
            <person name="Ruckert C."/>
        </authorList>
    </citation>
    <scope>NUCLEOTIDE SEQUENCE</scope>
    <source>
        <strain evidence="2">CGMCC 1.15454</strain>
    </source>
</reference>
<evidence type="ECO:0000313" key="3">
    <source>
        <dbReference type="Proteomes" id="UP000621492"/>
    </source>
</evidence>
<evidence type="ECO:0000259" key="1">
    <source>
        <dbReference type="Pfam" id="PF01979"/>
    </source>
</evidence>
<accession>A0A9W5TYI1</accession>
<dbReference type="InterPro" id="IPR006680">
    <property type="entry name" value="Amidohydro-rel"/>
</dbReference>
<dbReference type="RefSeq" id="WP_188725247.1">
    <property type="nucleotide sequence ID" value="NZ_BMJD01000018.1"/>
</dbReference>
<evidence type="ECO:0000313" key="2">
    <source>
        <dbReference type="EMBL" id="GGB45784.1"/>
    </source>
</evidence>
<keyword evidence="3" id="KW-1185">Reference proteome</keyword>
<sequence length="390" mass="43491">MEYIMDNVQILYGPHLEIKNEYGVWIKNGEIYKLLPKEDYPNHIKCIDGEGKYLMPGLIDLHVHIMWDGSRDPVATLEEEGYEQMLIRAVVYCQNYIESGITTIRDIGSVDDIALHVAKGVKRGLIKGPTIIASGKTLTMTGGHDPFWARFVDGPDEALKGVREQIFKGAEVIKLSSTGGVYGRHEGEAVGNSELSMEEQQVICDEAHKFGLKVASHAIGRQGILNSIQAGIDTIEHGHDLDEELVEMMEEKEIAWTPTLYVYQQIALLDEIPAYAKQKAVEIVEKHEKAFKTFFDRDILIGAGSDAGSPCTPHTALLDELLMMYKFLPNVKEILKTATTNAGEILGRKVGQIEEGYRADFVLLKDNPLEDLKNLKLVDQVYVGGELVYS</sequence>
<dbReference type="Gene3D" id="3.20.20.140">
    <property type="entry name" value="Metal-dependent hydrolases"/>
    <property type="match status" value="1"/>
</dbReference>
<protein>
    <submittedName>
        <fullName evidence="2">Amidohydrolase</fullName>
    </submittedName>
</protein>
<dbReference type="AlphaFoldDB" id="A0A9W5TYI1"/>
<feature type="domain" description="Amidohydrolase-related" evidence="1">
    <location>
        <begin position="53"/>
        <end position="388"/>
    </location>
</feature>
<dbReference type="InterPro" id="IPR051781">
    <property type="entry name" value="Metallo-dep_Hydrolase"/>
</dbReference>
<dbReference type="Pfam" id="PF01979">
    <property type="entry name" value="Amidohydro_1"/>
    <property type="match status" value="1"/>
</dbReference>
<proteinExistence type="predicted"/>
<dbReference type="Proteomes" id="UP000621492">
    <property type="component" value="Unassembled WGS sequence"/>
</dbReference>
<name>A0A9W5TYI1_9BACI</name>
<dbReference type="EMBL" id="BMJD01000018">
    <property type="protein sequence ID" value="GGB45784.1"/>
    <property type="molecule type" value="Genomic_DNA"/>
</dbReference>
<organism evidence="2 3">
    <name type="scientific">Lentibacillus populi</name>
    <dbReference type="NCBI Taxonomy" id="1827502"/>
    <lineage>
        <taxon>Bacteria</taxon>
        <taxon>Bacillati</taxon>
        <taxon>Bacillota</taxon>
        <taxon>Bacilli</taxon>
        <taxon>Bacillales</taxon>
        <taxon>Bacillaceae</taxon>
        <taxon>Lentibacillus</taxon>
    </lineage>
</organism>
<dbReference type="InterPro" id="IPR032466">
    <property type="entry name" value="Metal_Hydrolase"/>
</dbReference>
<dbReference type="InterPro" id="IPR011059">
    <property type="entry name" value="Metal-dep_hydrolase_composite"/>
</dbReference>
<dbReference type="SUPFAM" id="SSF51556">
    <property type="entry name" value="Metallo-dependent hydrolases"/>
    <property type="match status" value="1"/>
</dbReference>
<dbReference type="PANTHER" id="PTHR43135:SF3">
    <property type="entry name" value="ALPHA-D-RIBOSE 1-METHYLPHOSPHONATE 5-TRIPHOSPHATE DIPHOSPHATASE"/>
    <property type="match status" value="1"/>
</dbReference>
<comment type="caution">
    <text evidence="2">The sequence shown here is derived from an EMBL/GenBank/DDBJ whole genome shotgun (WGS) entry which is preliminary data.</text>
</comment>
<dbReference type="CDD" id="cd01299">
    <property type="entry name" value="Met_dep_hydrolase_A"/>
    <property type="match status" value="1"/>
</dbReference>
<dbReference type="PANTHER" id="PTHR43135">
    <property type="entry name" value="ALPHA-D-RIBOSE 1-METHYLPHOSPHONATE 5-TRIPHOSPHATE DIPHOSPHATASE"/>
    <property type="match status" value="1"/>
</dbReference>
<dbReference type="GO" id="GO:0016810">
    <property type="term" value="F:hydrolase activity, acting on carbon-nitrogen (but not peptide) bonds"/>
    <property type="evidence" value="ECO:0007669"/>
    <property type="project" value="InterPro"/>
</dbReference>